<keyword evidence="2" id="KW-1185">Reference proteome</keyword>
<sequence length="53" mass="5758">MSDVTSRHLQSLTELRALRSSGSRHDGQPLSAATMRALDHDITLLEALLSLDA</sequence>
<comment type="caution">
    <text evidence="1">The sequence shown here is derived from an EMBL/GenBank/DDBJ whole genome shotgun (WGS) entry which is preliminary data.</text>
</comment>
<evidence type="ECO:0000313" key="1">
    <source>
        <dbReference type="EMBL" id="NUU19535.1"/>
    </source>
</evidence>
<accession>A0A7Y6A4L5</accession>
<reference evidence="1 2" key="1">
    <citation type="submission" date="2020-05" db="EMBL/GenBank/DDBJ databases">
        <title>Genome Sequencing of Type Strains.</title>
        <authorList>
            <person name="Lemaire J.F."/>
            <person name="Inderbitzin P."/>
            <person name="Gregorio O.A."/>
            <person name="Collins S.B."/>
            <person name="Wespe N."/>
            <person name="Knight-Connoni V."/>
        </authorList>
    </citation>
    <scope>NUCLEOTIDE SEQUENCE [LARGE SCALE GENOMIC DNA]</scope>
    <source>
        <strain evidence="1 2">ATCC 25174</strain>
    </source>
</reference>
<name>A0A7Y6A4L5_9CELL</name>
<dbReference type="AlphaFoldDB" id="A0A7Y6A4L5"/>
<dbReference type="RefSeq" id="WP_175349396.1">
    <property type="nucleotide sequence ID" value="NZ_JABMCI010000070.1"/>
</dbReference>
<evidence type="ECO:0000313" key="2">
    <source>
        <dbReference type="Proteomes" id="UP000565724"/>
    </source>
</evidence>
<dbReference type="EMBL" id="JABMCI010000070">
    <property type="protein sequence ID" value="NUU19535.1"/>
    <property type="molecule type" value="Genomic_DNA"/>
</dbReference>
<dbReference type="Proteomes" id="UP000565724">
    <property type="component" value="Unassembled WGS sequence"/>
</dbReference>
<gene>
    <name evidence="1" type="ORF">HP550_19990</name>
</gene>
<proteinExistence type="predicted"/>
<organism evidence="1 2">
    <name type="scientific">Cellulomonas humilata</name>
    <dbReference type="NCBI Taxonomy" id="144055"/>
    <lineage>
        <taxon>Bacteria</taxon>
        <taxon>Bacillati</taxon>
        <taxon>Actinomycetota</taxon>
        <taxon>Actinomycetes</taxon>
        <taxon>Micrococcales</taxon>
        <taxon>Cellulomonadaceae</taxon>
        <taxon>Cellulomonas</taxon>
    </lineage>
</organism>
<protein>
    <submittedName>
        <fullName evidence="1">Uncharacterized protein</fullName>
    </submittedName>
</protein>